<evidence type="ECO:0000313" key="2">
    <source>
        <dbReference type="EMBL" id="SHI41463.1"/>
    </source>
</evidence>
<dbReference type="RefSeq" id="WP_159432927.1">
    <property type="nucleotide sequence ID" value="NZ_FQZI01000001.1"/>
</dbReference>
<feature type="transmembrane region" description="Helical" evidence="1">
    <location>
        <begin position="7"/>
        <end position="25"/>
    </location>
</feature>
<dbReference type="Proteomes" id="UP000184488">
    <property type="component" value="Unassembled WGS sequence"/>
</dbReference>
<reference evidence="3" key="1">
    <citation type="submission" date="2016-11" db="EMBL/GenBank/DDBJ databases">
        <authorList>
            <person name="Varghese N."/>
            <person name="Submissions S."/>
        </authorList>
    </citation>
    <scope>NUCLEOTIDE SEQUENCE [LARGE SCALE GENOMIC DNA]</scope>
    <source>
        <strain evidence="3">DSM 18829</strain>
    </source>
</reference>
<gene>
    <name evidence="2" type="ORF">SAMN05444363_0467</name>
</gene>
<dbReference type="AlphaFoldDB" id="A0A1M6AZ02"/>
<organism evidence="2 3">
    <name type="scientific">Flavobacterium terrae</name>
    <dbReference type="NCBI Taxonomy" id="415425"/>
    <lineage>
        <taxon>Bacteria</taxon>
        <taxon>Pseudomonadati</taxon>
        <taxon>Bacteroidota</taxon>
        <taxon>Flavobacteriia</taxon>
        <taxon>Flavobacteriales</taxon>
        <taxon>Flavobacteriaceae</taxon>
        <taxon>Flavobacterium</taxon>
    </lineage>
</organism>
<proteinExistence type="predicted"/>
<keyword evidence="1" id="KW-0472">Membrane</keyword>
<keyword evidence="1" id="KW-1133">Transmembrane helix</keyword>
<feature type="transmembrane region" description="Helical" evidence="1">
    <location>
        <begin position="31"/>
        <end position="50"/>
    </location>
</feature>
<name>A0A1M6AZ02_9FLAO</name>
<evidence type="ECO:0000256" key="1">
    <source>
        <dbReference type="SAM" id="Phobius"/>
    </source>
</evidence>
<accession>A0A1M6AZ02</accession>
<keyword evidence="3" id="KW-1185">Reference proteome</keyword>
<sequence length="58" mass="6252">MKPNKTIVLRIIGLTLTTLPLVITNQNLSDVTKGLISGVGIGFLILSLIIKPKAKRLI</sequence>
<dbReference type="STRING" id="415425.SAMN05444363_0467"/>
<protein>
    <submittedName>
        <fullName evidence="2">Uncharacterized protein</fullName>
    </submittedName>
</protein>
<evidence type="ECO:0000313" key="3">
    <source>
        <dbReference type="Proteomes" id="UP000184488"/>
    </source>
</evidence>
<keyword evidence="1" id="KW-0812">Transmembrane</keyword>
<dbReference type="EMBL" id="FQZI01000001">
    <property type="protein sequence ID" value="SHI41463.1"/>
    <property type="molecule type" value="Genomic_DNA"/>
</dbReference>